<dbReference type="AlphaFoldDB" id="A0AAE1DBI8"/>
<sequence length="76" mass="8576">MIVKIARPLCTPRVLTGKYSRWNPEDTHRTFGEKDMDASSRRPEMLERMSRRQLFRVCPGISSADKSGPAARSAPA</sequence>
<dbReference type="Proteomes" id="UP001283361">
    <property type="component" value="Unassembled WGS sequence"/>
</dbReference>
<keyword evidence="2" id="KW-1185">Reference proteome</keyword>
<accession>A0AAE1DBI8</accession>
<organism evidence="1 2">
    <name type="scientific">Elysia crispata</name>
    <name type="common">lettuce slug</name>
    <dbReference type="NCBI Taxonomy" id="231223"/>
    <lineage>
        <taxon>Eukaryota</taxon>
        <taxon>Metazoa</taxon>
        <taxon>Spiralia</taxon>
        <taxon>Lophotrochozoa</taxon>
        <taxon>Mollusca</taxon>
        <taxon>Gastropoda</taxon>
        <taxon>Heterobranchia</taxon>
        <taxon>Euthyneura</taxon>
        <taxon>Panpulmonata</taxon>
        <taxon>Sacoglossa</taxon>
        <taxon>Placobranchoidea</taxon>
        <taxon>Plakobranchidae</taxon>
        <taxon>Elysia</taxon>
    </lineage>
</organism>
<dbReference type="EMBL" id="JAWDGP010004422">
    <property type="protein sequence ID" value="KAK3764594.1"/>
    <property type="molecule type" value="Genomic_DNA"/>
</dbReference>
<proteinExistence type="predicted"/>
<evidence type="ECO:0000313" key="2">
    <source>
        <dbReference type="Proteomes" id="UP001283361"/>
    </source>
</evidence>
<reference evidence="1" key="1">
    <citation type="journal article" date="2023" name="G3 (Bethesda)">
        <title>A reference genome for the long-term kleptoplast-retaining sea slug Elysia crispata morphotype clarki.</title>
        <authorList>
            <person name="Eastman K.E."/>
            <person name="Pendleton A.L."/>
            <person name="Shaikh M.A."/>
            <person name="Suttiyut T."/>
            <person name="Ogas R."/>
            <person name="Tomko P."/>
            <person name="Gavelis G."/>
            <person name="Widhalm J.R."/>
            <person name="Wisecaver J.H."/>
        </authorList>
    </citation>
    <scope>NUCLEOTIDE SEQUENCE</scope>
    <source>
        <strain evidence="1">ECLA1</strain>
    </source>
</reference>
<gene>
    <name evidence="1" type="ORF">RRG08_008474</name>
</gene>
<comment type="caution">
    <text evidence="1">The sequence shown here is derived from an EMBL/GenBank/DDBJ whole genome shotgun (WGS) entry which is preliminary data.</text>
</comment>
<protein>
    <submittedName>
        <fullName evidence="1">Uncharacterized protein</fullName>
    </submittedName>
</protein>
<evidence type="ECO:0000313" key="1">
    <source>
        <dbReference type="EMBL" id="KAK3764594.1"/>
    </source>
</evidence>
<name>A0AAE1DBI8_9GAST</name>